<keyword evidence="2" id="KW-0863">Zinc-finger</keyword>
<evidence type="ECO:0000313" key="5">
    <source>
        <dbReference type="Proteomes" id="UP000054988"/>
    </source>
</evidence>
<dbReference type="InterPro" id="IPR001878">
    <property type="entry name" value="Znf_CCHC"/>
</dbReference>
<evidence type="ECO:0000256" key="1">
    <source>
        <dbReference type="ARBA" id="ARBA00022664"/>
    </source>
</evidence>
<dbReference type="Gene3D" id="4.10.60.10">
    <property type="entry name" value="Zinc finger, CCHC-type"/>
    <property type="match status" value="1"/>
</dbReference>
<dbReference type="EMBL" id="LATX01001792">
    <property type="protein sequence ID" value="KTB37975.1"/>
    <property type="molecule type" value="Genomic_DNA"/>
</dbReference>
<name>A0A0W0FNN8_MONRR</name>
<evidence type="ECO:0000313" key="4">
    <source>
        <dbReference type="EMBL" id="KTB37975.1"/>
    </source>
</evidence>
<evidence type="ECO:0000256" key="2">
    <source>
        <dbReference type="PROSITE-ProRule" id="PRU00047"/>
    </source>
</evidence>
<reference evidence="4 5" key="1">
    <citation type="submission" date="2015-12" db="EMBL/GenBank/DDBJ databases">
        <title>Draft genome sequence of Moniliophthora roreri, the causal agent of frosty pod rot of cacao.</title>
        <authorList>
            <person name="Aime M.C."/>
            <person name="Diaz-Valderrama J.R."/>
            <person name="Kijpornyongpan T."/>
            <person name="Phillips-Mora W."/>
        </authorList>
    </citation>
    <scope>NUCLEOTIDE SEQUENCE [LARGE SCALE GENOMIC DNA]</scope>
    <source>
        <strain evidence="4 5">MCA 2952</strain>
    </source>
</reference>
<dbReference type="SMART" id="SM00343">
    <property type="entry name" value="ZnF_C2HC"/>
    <property type="match status" value="1"/>
</dbReference>
<sequence length="478" mass="54267">MADLAQREKWNTLTDAAAKEVQNEKVLKILLKIERFDELRPTTLQPWLEDFENVIDMAQVQEDVSKIYLAMLKFSYDLRQQLQDRKEALGHSWSEFKKLLFREFPDSVDNGQGSMVRLQKIVAVYRKATDWDLEKLRAYHRTFKLEAAKLMRDPPMISNFEAIGFYLAGLELSVRERVRIRMADWSLNKLDLETEDGRRRMDPWKLQEVMEQAEMIMSASSGDVYIGLGSFALGAGVPPVNPGVGTVMLSAAMPLSYPFQPPPVLPTMNITLPSKPVSVKQKESFPDILDKTKEEAELRTMGIATSVDAHTVSIKAHDTELAALKKGMEDVKTLSTEVKDIKMTLVGMPGQIIVAVAGQTNRSCDGNNNNMVRGKPEQPMIGRGKYLCFYCNEDGHRLRDCPYQREIIQKGWIIWNNGAGKYTLRDSTGFPKVEPGEKLKDRVAEYVKQQGWDRIVHPDAHLFIEVEDEPVVYQAAVV</sequence>
<dbReference type="GO" id="GO:0006397">
    <property type="term" value="P:mRNA processing"/>
    <property type="evidence" value="ECO:0007669"/>
    <property type="project" value="UniProtKB-KW"/>
</dbReference>
<dbReference type="GO" id="GO:0008270">
    <property type="term" value="F:zinc ion binding"/>
    <property type="evidence" value="ECO:0007669"/>
    <property type="project" value="UniProtKB-KW"/>
</dbReference>
<comment type="caution">
    <text evidence="4">The sequence shown here is derived from an EMBL/GenBank/DDBJ whole genome shotgun (WGS) entry which is preliminary data.</text>
</comment>
<dbReference type="SUPFAM" id="SSF57756">
    <property type="entry name" value="Retrovirus zinc finger-like domains"/>
    <property type="match status" value="1"/>
</dbReference>
<organism evidence="4 5">
    <name type="scientific">Moniliophthora roreri</name>
    <name type="common">Frosty pod rot fungus</name>
    <name type="synonym">Monilia roreri</name>
    <dbReference type="NCBI Taxonomy" id="221103"/>
    <lineage>
        <taxon>Eukaryota</taxon>
        <taxon>Fungi</taxon>
        <taxon>Dikarya</taxon>
        <taxon>Basidiomycota</taxon>
        <taxon>Agaricomycotina</taxon>
        <taxon>Agaricomycetes</taxon>
        <taxon>Agaricomycetidae</taxon>
        <taxon>Agaricales</taxon>
        <taxon>Marasmiineae</taxon>
        <taxon>Marasmiaceae</taxon>
        <taxon>Moniliophthora</taxon>
    </lineage>
</organism>
<protein>
    <recommendedName>
        <fullName evidence="3">CCHC-type domain-containing protein</fullName>
    </recommendedName>
</protein>
<keyword evidence="2" id="KW-0862">Zinc</keyword>
<evidence type="ECO:0000259" key="3">
    <source>
        <dbReference type="PROSITE" id="PS50158"/>
    </source>
</evidence>
<accession>A0A0W0FNN8</accession>
<feature type="domain" description="CCHC-type" evidence="3">
    <location>
        <begin position="388"/>
        <end position="402"/>
    </location>
</feature>
<gene>
    <name evidence="4" type="ORF">WG66_9449</name>
</gene>
<dbReference type="PROSITE" id="PS50158">
    <property type="entry name" value="ZF_CCHC"/>
    <property type="match status" value="1"/>
</dbReference>
<proteinExistence type="predicted"/>
<keyword evidence="2" id="KW-0479">Metal-binding</keyword>
<dbReference type="GO" id="GO:0003676">
    <property type="term" value="F:nucleic acid binding"/>
    <property type="evidence" value="ECO:0007669"/>
    <property type="project" value="InterPro"/>
</dbReference>
<dbReference type="AlphaFoldDB" id="A0A0W0FNN8"/>
<dbReference type="Pfam" id="PF00098">
    <property type="entry name" value="zf-CCHC"/>
    <property type="match status" value="1"/>
</dbReference>
<dbReference type="InterPro" id="IPR036875">
    <property type="entry name" value="Znf_CCHC_sf"/>
</dbReference>
<keyword evidence="1" id="KW-0507">mRNA processing</keyword>
<dbReference type="Proteomes" id="UP000054988">
    <property type="component" value="Unassembled WGS sequence"/>
</dbReference>